<dbReference type="Gene3D" id="3.30.830.10">
    <property type="entry name" value="Metalloenzyme, LuxS/M16 peptidase-like"/>
    <property type="match status" value="2"/>
</dbReference>
<sequence>MLRVVVSSQFLLGSHFAFNHIYPFNDETLNFLGPPEALSHLNPSVIQNFRAQNLSASKMVLAAAGIEHEKLVELGERYFSSIPPTDPSFHTMEVKPSIYSGGEFRLEQETVEGHTKVALAFEVGGWHSGDLLVPTCVLQILLGGGNSFSAGGPGKGMYSRLYREVLNKYYWAESAESFTSLHSETGLFGISGSSKPENSRDLTRVITEHFAKLTTDLVKDEEIDRARNMLKCNVLSQLESRLVLFEDIGRQILTYGKRESVEEMCKKIDAVTAEDLREIARKAVSTPPTISTVGDDISKVPTHEELASWFQN</sequence>
<accession>A0A7S0GKU9</accession>
<evidence type="ECO:0000259" key="3">
    <source>
        <dbReference type="Pfam" id="PF05193"/>
    </source>
</evidence>
<dbReference type="PANTHER" id="PTHR11851:SF49">
    <property type="entry name" value="MITOCHONDRIAL-PROCESSING PEPTIDASE SUBUNIT ALPHA"/>
    <property type="match status" value="1"/>
</dbReference>
<dbReference type="InterPro" id="IPR007863">
    <property type="entry name" value="Peptidase_M16_C"/>
</dbReference>
<feature type="domain" description="Peptidase M16 C-terminal" evidence="3">
    <location>
        <begin position="41"/>
        <end position="230"/>
    </location>
</feature>
<comment type="similarity">
    <text evidence="2">Belongs to the peptidase M16 family.</text>
</comment>
<dbReference type="PANTHER" id="PTHR11851">
    <property type="entry name" value="METALLOPROTEASE"/>
    <property type="match status" value="1"/>
</dbReference>
<proteinExistence type="inferred from homology"/>
<name>A0A7S0GKU9_9STRA</name>
<evidence type="ECO:0000256" key="2">
    <source>
        <dbReference type="ARBA" id="ARBA00007261"/>
    </source>
</evidence>
<organism evidence="4">
    <name type="scientific">Proboscia inermis</name>
    <dbReference type="NCBI Taxonomy" id="420281"/>
    <lineage>
        <taxon>Eukaryota</taxon>
        <taxon>Sar</taxon>
        <taxon>Stramenopiles</taxon>
        <taxon>Ochrophyta</taxon>
        <taxon>Bacillariophyta</taxon>
        <taxon>Coscinodiscophyceae</taxon>
        <taxon>Rhizosoleniophycidae</taxon>
        <taxon>Rhizosoleniales</taxon>
        <taxon>Rhizosoleniaceae</taxon>
        <taxon>Proboscia</taxon>
    </lineage>
</organism>
<evidence type="ECO:0000313" key="4">
    <source>
        <dbReference type="EMBL" id="CAD8426313.1"/>
    </source>
</evidence>
<dbReference type="SUPFAM" id="SSF63411">
    <property type="entry name" value="LuxS/MPP-like metallohydrolase"/>
    <property type="match status" value="2"/>
</dbReference>
<dbReference type="InterPro" id="IPR050361">
    <property type="entry name" value="MPP/UQCRC_Complex"/>
</dbReference>
<dbReference type="EMBL" id="HBEL01048557">
    <property type="protein sequence ID" value="CAD8426313.1"/>
    <property type="molecule type" value="Transcribed_RNA"/>
</dbReference>
<dbReference type="GO" id="GO:0005739">
    <property type="term" value="C:mitochondrion"/>
    <property type="evidence" value="ECO:0007669"/>
    <property type="project" value="TreeGrafter"/>
</dbReference>
<evidence type="ECO:0000256" key="1">
    <source>
        <dbReference type="ARBA" id="ARBA00002123"/>
    </source>
</evidence>
<dbReference type="AlphaFoldDB" id="A0A7S0GKU9"/>
<comment type="function">
    <text evidence="1">Substrate recognition and binding subunit of the essential mitochondrial processing protease (MPP), which cleaves the mitochondrial sequence off newly imported precursors proteins.</text>
</comment>
<dbReference type="GO" id="GO:0046872">
    <property type="term" value="F:metal ion binding"/>
    <property type="evidence" value="ECO:0007669"/>
    <property type="project" value="InterPro"/>
</dbReference>
<protein>
    <recommendedName>
        <fullName evidence="3">Peptidase M16 C-terminal domain-containing protein</fullName>
    </recommendedName>
</protein>
<dbReference type="Pfam" id="PF05193">
    <property type="entry name" value="Peptidase_M16_C"/>
    <property type="match status" value="1"/>
</dbReference>
<gene>
    <name evidence="4" type="ORF">PINE0816_LOCUS22475</name>
</gene>
<dbReference type="InterPro" id="IPR011249">
    <property type="entry name" value="Metalloenz_LuxS/M16"/>
</dbReference>
<reference evidence="4" key="1">
    <citation type="submission" date="2021-01" db="EMBL/GenBank/DDBJ databases">
        <authorList>
            <person name="Corre E."/>
            <person name="Pelletier E."/>
            <person name="Niang G."/>
            <person name="Scheremetjew M."/>
            <person name="Finn R."/>
            <person name="Kale V."/>
            <person name="Holt S."/>
            <person name="Cochrane G."/>
            <person name="Meng A."/>
            <person name="Brown T."/>
            <person name="Cohen L."/>
        </authorList>
    </citation>
    <scope>NUCLEOTIDE SEQUENCE</scope>
    <source>
        <strain evidence="4">CCAP1064/1</strain>
    </source>
</reference>